<protein>
    <recommendedName>
        <fullName evidence="3">Tim44-like domain-containing protein</fullName>
    </recommendedName>
</protein>
<dbReference type="eggNOG" id="COG4395">
    <property type="taxonomic scope" value="Bacteria"/>
</dbReference>
<dbReference type="PATRIC" id="fig|1341157.4.peg.2210"/>
<dbReference type="SUPFAM" id="SSF54427">
    <property type="entry name" value="NTF2-like"/>
    <property type="match status" value="1"/>
</dbReference>
<dbReference type="EMBL" id="ATAX01000028">
    <property type="protein sequence ID" value="EWM52754.1"/>
    <property type="molecule type" value="Genomic_DNA"/>
</dbReference>
<keyword evidence="2" id="KW-1133">Transmembrane helix</keyword>
<proteinExistence type="predicted"/>
<dbReference type="InterPro" id="IPR007379">
    <property type="entry name" value="Tim44-like_dom"/>
</dbReference>
<keyword evidence="2" id="KW-0472">Membrane</keyword>
<keyword evidence="2" id="KW-0812">Transmembrane</keyword>
<dbReference type="Proteomes" id="UP000019365">
    <property type="component" value="Unassembled WGS sequence"/>
</dbReference>
<dbReference type="SMART" id="SM00978">
    <property type="entry name" value="Tim44"/>
    <property type="match status" value="1"/>
</dbReference>
<feature type="compositionally biased region" description="Acidic residues" evidence="1">
    <location>
        <begin position="16"/>
        <end position="35"/>
    </location>
</feature>
<dbReference type="AlphaFoldDB" id="W7UMI2"/>
<organism evidence="4 5">
    <name type="scientific">Ruminococcus flavefaciens 007c</name>
    <dbReference type="NCBI Taxonomy" id="1341157"/>
    <lineage>
        <taxon>Bacteria</taxon>
        <taxon>Bacillati</taxon>
        <taxon>Bacillota</taxon>
        <taxon>Clostridia</taxon>
        <taxon>Eubacteriales</taxon>
        <taxon>Oscillospiraceae</taxon>
        <taxon>Ruminococcus</taxon>
    </lineage>
</organism>
<dbReference type="Pfam" id="PF04280">
    <property type="entry name" value="Tim44"/>
    <property type="match status" value="1"/>
</dbReference>
<name>W7UMI2_RUMFL</name>
<keyword evidence="5" id="KW-1185">Reference proteome</keyword>
<comment type="caution">
    <text evidence="4">The sequence shown here is derived from an EMBL/GenBank/DDBJ whole genome shotgun (WGS) entry which is preliminary data.</text>
</comment>
<feature type="region of interest" description="Disordered" evidence="1">
    <location>
        <begin position="1"/>
        <end position="51"/>
    </location>
</feature>
<evidence type="ECO:0000313" key="4">
    <source>
        <dbReference type="EMBL" id="EWM52754.1"/>
    </source>
</evidence>
<evidence type="ECO:0000256" key="2">
    <source>
        <dbReference type="SAM" id="Phobius"/>
    </source>
</evidence>
<gene>
    <name evidence="4" type="ORF">RF007C_14070</name>
</gene>
<accession>W7UMI2</accession>
<feature type="compositionally biased region" description="Low complexity" evidence="1">
    <location>
        <begin position="36"/>
        <end position="51"/>
    </location>
</feature>
<feature type="transmembrane region" description="Helical" evidence="2">
    <location>
        <begin position="59"/>
        <end position="82"/>
    </location>
</feature>
<dbReference type="Gene3D" id="3.10.450.240">
    <property type="match status" value="1"/>
</dbReference>
<reference evidence="4 5" key="1">
    <citation type="journal article" date="2014" name="PLoS ONE">
        <title>Rumen cellulosomics: divergent fiber-degrading strategies revealed by comparative genome-wide analysis of six ruminococcal strains.</title>
        <authorList>
            <person name="Dassa B."/>
            <person name="Borovok I."/>
            <person name="Ruimy-Israeli V."/>
            <person name="Lamed R."/>
            <person name="Flint H.J."/>
            <person name="Duncan S.H."/>
            <person name="Henrissat B."/>
            <person name="Coutinho P."/>
            <person name="Morrison M."/>
            <person name="Mosoni P."/>
            <person name="Yeoman C.J."/>
            <person name="White B.A."/>
            <person name="Bayer E.A."/>
        </authorList>
    </citation>
    <scope>NUCLEOTIDE SEQUENCE [LARGE SCALE GENOMIC DNA]</scope>
    <source>
        <strain evidence="4 5">007c</strain>
    </source>
</reference>
<sequence length="287" mass="32244">MSSRALDFGDFSGDSDWGDSDDSWDSGWDSDDSWDSDSGSSRRSRGSSTDLSDPEELEIAMILTVSFIGVCLAAVASLAYIFKQLGLNEIKHTATYPDNQDMRSMDEFRSLHPEFSSQDFKKKLAELYVLFQKEWQRKDISSLRQYLTAPYFAQMDAQLNNYRVNGQTNYVDNIRVSNIDLTGWKSESGSEIIIARLHTRIVDYVCDDRTGALIRGSTTREKLMCYEWTLVRSSSGKSPAGTQICPHCGAKISMNQSAVCEYCGSVLHTDTFDWAVSNIKGISQRTL</sequence>
<evidence type="ECO:0000256" key="1">
    <source>
        <dbReference type="SAM" id="MobiDB-lite"/>
    </source>
</evidence>
<dbReference type="InterPro" id="IPR032710">
    <property type="entry name" value="NTF2-like_dom_sf"/>
</dbReference>
<feature type="domain" description="Tim44-like" evidence="3">
    <location>
        <begin position="102"/>
        <end position="244"/>
    </location>
</feature>
<evidence type="ECO:0000259" key="3">
    <source>
        <dbReference type="SMART" id="SM00978"/>
    </source>
</evidence>
<evidence type="ECO:0000313" key="5">
    <source>
        <dbReference type="Proteomes" id="UP000019365"/>
    </source>
</evidence>